<comment type="similarity">
    <text evidence="5">Belongs to the SAT4 family.</text>
</comment>
<dbReference type="Proteomes" id="UP000076552">
    <property type="component" value="Unassembled WGS sequence"/>
</dbReference>
<feature type="transmembrane region" description="Helical" evidence="7">
    <location>
        <begin position="30"/>
        <end position="50"/>
    </location>
</feature>
<evidence type="ECO:0000259" key="8">
    <source>
        <dbReference type="Pfam" id="PF20684"/>
    </source>
</evidence>
<feature type="region of interest" description="Disordered" evidence="6">
    <location>
        <begin position="312"/>
        <end position="336"/>
    </location>
</feature>
<evidence type="ECO:0000256" key="2">
    <source>
        <dbReference type="ARBA" id="ARBA00022692"/>
    </source>
</evidence>
<evidence type="ECO:0000256" key="3">
    <source>
        <dbReference type="ARBA" id="ARBA00022989"/>
    </source>
</evidence>
<dbReference type="STRING" id="708197.A0A166YM79"/>
<dbReference type="Pfam" id="PF20684">
    <property type="entry name" value="Fung_rhodopsin"/>
    <property type="match status" value="1"/>
</dbReference>
<gene>
    <name evidence="9" type="ORF">CT0861_11165</name>
</gene>
<feature type="transmembrane region" description="Helical" evidence="7">
    <location>
        <begin position="249"/>
        <end position="269"/>
    </location>
</feature>
<keyword evidence="3 7" id="KW-1133">Transmembrane helix</keyword>
<feature type="transmembrane region" description="Helical" evidence="7">
    <location>
        <begin position="206"/>
        <end position="229"/>
    </location>
</feature>
<sequence length="387" mass="42869">MPNVVRAAPPPEGVVPNLQHPEDVLHTINLVSQILSITSVSLFMMLRIYAKAFIAPPFHSEDLHHYGGGYHVYEISAADFLSLTSSLGLYADTLVYGPNSYFTKLALLLMVIRVFRLHKKTKIGIYVTVAVMSGYYAPVFFIKILICRPVRGFWDPTVEAACFNQRAVFVSDTVISAITDLAVLCLPIPVAVTLRMSWSRRLRVMAMLSAGGIATAVSIVRMIIVIRLQESTDESVDFIRFNLLGTAEVSIGMICSCFPAVNILLTHGFDCSQDSSRNTGSSSKKITELKFLRGSKLRTQEMTVVQVATADVPQQPPQQPPQHSPRQSPQQQREDYIFPIERLSRLPPSLQQGVDKDTWPDEWCSKLVSSPFSDPGAPDWARNGSVG</sequence>
<feature type="region of interest" description="Disordered" evidence="6">
    <location>
        <begin position="368"/>
        <end position="387"/>
    </location>
</feature>
<accession>A0A166YM79</accession>
<evidence type="ECO:0000313" key="9">
    <source>
        <dbReference type="EMBL" id="KZL77827.1"/>
    </source>
</evidence>
<feature type="transmembrane region" description="Helical" evidence="7">
    <location>
        <begin position="123"/>
        <end position="146"/>
    </location>
</feature>
<dbReference type="InterPro" id="IPR052337">
    <property type="entry name" value="SAT4-like"/>
</dbReference>
<dbReference type="InterPro" id="IPR049326">
    <property type="entry name" value="Rhodopsin_dom_fungi"/>
</dbReference>
<evidence type="ECO:0000256" key="5">
    <source>
        <dbReference type="ARBA" id="ARBA00038359"/>
    </source>
</evidence>
<keyword evidence="2 7" id="KW-0812">Transmembrane</keyword>
<evidence type="ECO:0000256" key="4">
    <source>
        <dbReference type="ARBA" id="ARBA00023136"/>
    </source>
</evidence>
<proteinExistence type="inferred from homology"/>
<evidence type="ECO:0000313" key="10">
    <source>
        <dbReference type="Proteomes" id="UP000076552"/>
    </source>
</evidence>
<dbReference type="AlphaFoldDB" id="A0A166YM79"/>
<evidence type="ECO:0000256" key="7">
    <source>
        <dbReference type="SAM" id="Phobius"/>
    </source>
</evidence>
<dbReference type="GO" id="GO:0016020">
    <property type="term" value="C:membrane"/>
    <property type="evidence" value="ECO:0007669"/>
    <property type="project" value="UniProtKB-SubCell"/>
</dbReference>
<feature type="compositionally biased region" description="Pro residues" evidence="6">
    <location>
        <begin position="314"/>
        <end position="323"/>
    </location>
</feature>
<keyword evidence="10" id="KW-1185">Reference proteome</keyword>
<dbReference type="PANTHER" id="PTHR33048">
    <property type="entry name" value="PTH11-LIKE INTEGRAL MEMBRANE PROTEIN (AFU_ORTHOLOGUE AFUA_5G11245)"/>
    <property type="match status" value="1"/>
</dbReference>
<organism evidence="9 10">
    <name type="scientific">Colletotrichum tofieldiae</name>
    <dbReference type="NCBI Taxonomy" id="708197"/>
    <lineage>
        <taxon>Eukaryota</taxon>
        <taxon>Fungi</taxon>
        <taxon>Dikarya</taxon>
        <taxon>Ascomycota</taxon>
        <taxon>Pezizomycotina</taxon>
        <taxon>Sordariomycetes</taxon>
        <taxon>Hypocreomycetidae</taxon>
        <taxon>Glomerellales</taxon>
        <taxon>Glomerellaceae</taxon>
        <taxon>Colletotrichum</taxon>
        <taxon>Colletotrichum spaethianum species complex</taxon>
    </lineage>
</organism>
<name>A0A166YM79_9PEZI</name>
<evidence type="ECO:0000256" key="6">
    <source>
        <dbReference type="SAM" id="MobiDB-lite"/>
    </source>
</evidence>
<protein>
    <submittedName>
        <fullName evidence="9">Integral membrane protein</fullName>
    </submittedName>
</protein>
<feature type="transmembrane region" description="Helical" evidence="7">
    <location>
        <begin position="174"/>
        <end position="194"/>
    </location>
</feature>
<comment type="caution">
    <text evidence="9">The sequence shown here is derived from an EMBL/GenBank/DDBJ whole genome shotgun (WGS) entry which is preliminary data.</text>
</comment>
<dbReference type="EMBL" id="LFIV01000005">
    <property type="protein sequence ID" value="KZL77827.1"/>
    <property type="molecule type" value="Genomic_DNA"/>
</dbReference>
<feature type="domain" description="Rhodopsin" evidence="8">
    <location>
        <begin position="63"/>
        <end position="266"/>
    </location>
</feature>
<reference evidence="9 10" key="1">
    <citation type="submission" date="2015-06" db="EMBL/GenBank/DDBJ databases">
        <title>Survival trade-offs in plant roots during colonization by closely related pathogenic and mutualistic fungi.</title>
        <authorList>
            <person name="Hacquard S."/>
            <person name="Kracher B."/>
            <person name="Hiruma K."/>
            <person name="Weinman A."/>
            <person name="Muench P."/>
            <person name="Garrido Oter R."/>
            <person name="Ver Loren van Themaat E."/>
            <person name="Dallerey J.-F."/>
            <person name="Damm U."/>
            <person name="Henrissat B."/>
            <person name="Lespinet O."/>
            <person name="Thon M."/>
            <person name="Kemen E."/>
            <person name="McHardy A.C."/>
            <person name="Schulze-Lefert P."/>
            <person name="O'Connell R.J."/>
        </authorList>
    </citation>
    <scope>NUCLEOTIDE SEQUENCE [LARGE SCALE GENOMIC DNA]</scope>
    <source>
        <strain evidence="9 10">0861</strain>
    </source>
</reference>
<dbReference type="PANTHER" id="PTHR33048:SF108">
    <property type="entry name" value="INTEGRAL MEMBRANE PROTEIN"/>
    <property type="match status" value="1"/>
</dbReference>
<evidence type="ECO:0000256" key="1">
    <source>
        <dbReference type="ARBA" id="ARBA00004141"/>
    </source>
</evidence>
<keyword evidence="4 7" id="KW-0472">Membrane</keyword>
<comment type="subcellular location">
    <subcellularLocation>
        <location evidence="1">Membrane</location>
        <topology evidence="1">Multi-pass membrane protein</topology>
    </subcellularLocation>
</comment>